<dbReference type="EMBL" id="CP151632">
    <property type="protein sequence ID" value="WZO36095.1"/>
    <property type="molecule type" value="Genomic_DNA"/>
</dbReference>
<sequence>MHPEPGAGVLLSAVSDARVTAQVQFWHDTSNGLSVTSAVVAAITTGLAERGWAATVTSETVVPPLVPGDPV</sequence>
<organism evidence="1">
    <name type="scientific">Microbacterium sp. LWS13-1.2</name>
    <dbReference type="NCBI Taxonomy" id="3135264"/>
    <lineage>
        <taxon>Bacteria</taxon>
        <taxon>Bacillati</taxon>
        <taxon>Actinomycetota</taxon>
        <taxon>Actinomycetes</taxon>
        <taxon>Micrococcales</taxon>
        <taxon>Microbacteriaceae</taxon>
        <taxon>Microbacterium</taxon>
    </lineage>
</organism>
<evidence type="ECO:0000313" key="1">
    <source>
        <dbReference type="EMBL" id="WZO36095.1"/>
    </source>
</evidence>
<dbReference type="AlphaFoldDB" id="A0AAU6SGD2"/>
<proteinExistence type="predicted"/>
<dbReference type="RefSeq" id="WP_349426896.1">
    <property type="nucleotide sequence ID" value="NZ_CP151632.1"/>
</dbReference>
<reference evidence="1" key="1">
    <citation type="submission" date="2024-04" db="EMBL/GenBank/DDBJ databases">
        <authorList>
            <person name="Roder T."/>
            <person name="Oberhansli S."/>
            <person name="Kreuzer M."/>
        </authorList>
    </citation>
    <scope>NUCLEOTIDE SEQUENCE</scope>
    <source>
        <strain evidence="1">LWS13-1.2</strain>
    </source>
</reference>
<accession>A0AAU6SGD2</accession>
<protein>
    <submittedName>
        <fullName evidence="1">Uncharacterized protein</fullName>
    </submittedName>
</protein>
<name>A0AAU6SGD2_9MICO</name>
<gene>
    <name evidence="1" type="ORF">MRBLWS13_003812</name>
</gene>